<comment type="caution">
    <text evidence="2">The sequence shown here is derived from an EMBL/GenBank/DDBJ whole genome shotgun (WGS) entry which is preliminary data.</text>
</comment>
<name>A3K4Q3_SAGS3</name>
<dbReference type="Pfam" id="PF00106">
    <property type="entry name" value="adh_short"/>
    <property type="match status" value="1"/>
</dbReference>
<dbReference type="EMBL" id="AAYA01000007">
    <property type="protein sequence ID" value="EBA07952.1"/>
    <property type="molecule type" value="Genomic_DNA"/>
</dbReference>
<protein>
    <submittedName>
        <fullName evidence="2">Probable dehydrogenase protein</fullName>
    </submittedName>
</protein>
<evidence type="ECO:0000313" key="3">
    <source>
        <dbReference type="Proteomes" id="UP000005713"/>
    </source>
</evidence>
<reference evidence="2 3" key="1">
    <citation type="submission" date="2006-06" db="EMBL/GenBank/DDBJ databases">
        <authorList>
            <person name="Moran M.A."/>
            <person name="Ferriera S."/>
            <person name="Johnson J."/>
            <person name="Kravitz S."/>
            <person name="Beeson K."/>
            <person name="Sutton G."/>
            <person name="Rogers Y.-H."/>
            <person name="Friedman R."/>
            <person name="Frazier M."/>
            <person name="Venter J.C."/>
        </authorList>
    </citation>
    <scope>NUCLEOTIDE SEQUENCE [LARGE SCALE GENOMIC DNA]</scope>
    <source>
        <strain evidence="2 3">E-37</strain>
    </source>
</reference>
<gene>
    <name evidence="2" type="ORF">SSE37_01825</name>
</gene>
<dbReference type="Proteomes" id="UP000005713">
    <property type="component" value="Unassembled WGS sequence"/>
</dbReference>
<dbReference type="AlphaFoldDB" id="A3K4Q3"/>
<evidence type="ECO:0000256" key="1">
    <source>
        <dbReference type="SAM" id="MobiDB-lite"/>
    </source>
</evidence>
<keyword evidence="3" id="KW-1185">Reference proteome</keyword>
<organism evidence="2 3">
    <name type="scientific">Sagittula stellata (strain ATCC 700073 / DSM 11524 / E-37)</name>
    <dbReference type="NCBI Taxonomy" id="388399"/>
    <lineage>
        <taxon>Bacteria</taxon>
        <taxon>Pseudomonadati</taxon>
        <taxon>Pseudomonadota</taxon>
        <taxon>Alphaproteobacteria</taxon>
        <taxon>Rhodobacterales</taxon>
        <taxon>Roseobacteraceae</taxon>
        <taxon>Sagittula</taxon>
    </lineage>
</organism>
<dbReference type="RefSeq" id="WP_005859733.1">
    <property type="nucleotide sequence ID" value="NZ_CP155730.1"/>
</dbReference>
<accession>A3K4Q3</accession>
<dbReference type="InterPro" id="IPR036291">
    <property type="entry name" value="NAD(P)-bd_dom_sf"/>
</dbReference>
<evidence type="ECO:0000313" key="2">
    <source>
        <dbReference type="EMBL" id="EBA07952.1"/>
    </source>
</evidence>
<sequence length="70" mass="7225">MTLKTFDLLSVYTASKAAVNALTEVMALELAAFGIQSHVVLPGQAPGTAYSSMNLSPVQPRQSLSATSAA</sequence>
<dbReference type="eggNOG" id="COG4221">
    <property type="taxonomic scope" value="Bacteria"/>
</dbReference>
<dbReference type="PRINTS" id="PR00081">
    <property type="entry name" value="GDHRDH"/>
</dbReference>
<feature type="region of interest" description="Disordered" evidence="1">
    <location>
        <begin position="51"/>
        <end position="70"/>
    </location>
</feature>
<dbReference type="InterPro" id="IPR002347">
    <property type="entry name" value="SDR_fam"/>
</dbReference>
<dbReference type="Gene3D" id="3.40.50.720">
    <property type="entry name" value="NAD(P)-binding Rossmann-like Domain"/>
    <property type="match status" value="1"/>
</dbReference>
<dbReference type="SUPFAM" id="SSF51735">
    <property type="entry name" value="NAD(P)-binding Rossmann-fold domains"/>
    <property type="match status" value="1"/>
</dbReference>
<proteinExistence type="predicted"/>